<keyword evidence="3" id="KW-1185">Reference proteome</keyword>
<gene>
    <name evidence="2" type="ORF">AMOR_20120</name>
</gene>
<dbReference type="Proteomes" id="UP001162891">
    <property type="component" value="Chromosome"/>
</dbReference>
<accession>A0ABM7WU44</accession>
<evidence type="ECO:0000256" key="1">
    <source>
        <dbReference type="SAM" id="MobiDB-lite"/>
    </source>
</evidence>
<evidence type="ECO:0000313" key="2">
    <source>
        <dbReference type="EMBL" id="BDG03016.1"/>
    </source>
</evidence>
<dbReference type="RefSeq" id="WP_248360695.1">
    <property type="nucleotide sequence ID" value="NZ_AP025591.1"/>
</dbReference>
<evidence type="ECO:0000313" key="3">
    <source>
        <dbReference type="Proteomes" id="UP001162891"/>
    </source>
</evidence>
<protein>
    <submittedName>
        <fullName evidence="2">Uncharacterized protein</fullName>
    </submittedName>
</protein>
<feature type="compositionally biased region" description="Gly residues" evidence="1">
    <location>
        <begin position="9"/>
        <end position="22"/>
    </location>
</feature>
<dbReference type="EMBL" id="AP025591">
    <property type="protein sequence ID" value="BDG03016.1"/>
    <property type="molecule type" value="Genomic_DNA"/>
</dbReference>
<name>A0ABM7WU44_9BACT</name>
<proteinExistence type="predicted"/>
<feature type="region of interest" description="Disordered" evidence="1">
    <location>
        <begin position="1"/>
        <end position="25"/>
    </location>
</feature>
<sequence>MAKKTAPGKGRGGSAKVGGGKSMGAPQAADVIRGVLETFYPRGAALTKVATATTSSGVSTMMQRGSDPGQDPSTLSVVLTDSVVDATDPTGATVTAMKKAAALPSLPRALAQGVDALCAKGEPDSKWAKVIRNGLLRSLAEAHQGTDDPARRAAIEEAVAHIATRWK</sequence>
<reference evidence="3" key="1">
    <citation type="journal article" date="2022" name="Int. J. Syst. Evol. Microbiol.">
        <title>Anaeromyxobacter oryzae sp. nov., Anaeromyxobacter diazotrophicus sp. nov. and Anaeromyxobacter paludicola sp. nov., isolated from paddy soils.</title>
        <authorList>
            <person name="Itoh H."/>
            <person name="Xu Z."/>
            <person name="Mise K."/>
            <person name="Masuda Y."/>
            <person name="Ushijima N."/>
            <person name="Hayakawa C."/>
            <person name="Shiratori Y."/>
            <person name="Senoo K."/>
        </authorList>
    </citation>
    <scope>NUCLEOTIDE SEQUENCE [LARGE SCALE GENOMIC DNA]</scope>
    <source>
        <strain evidence="3">Red232</strain>
    </source>
</reference>
<organism evidence="2 3">
    <name type="scientific">Anaeromyxobacter oryzae</name>
    <dbReference type="NCBI Taxonomy" id="2918170"/>
    <lineage>
        <taxon>Bacteria</taxon>
        <taxon>Pseudomonadati</taxon>
        <taxon>Myxococcota</taxon>
        <taxon>Myxococcia</taxon>
        <taxon>Myxococcales</taxon>
        <taxon>Cystobacterineae</taxon>
        <taxon>Anaeromyxobacteraceae</taxon>
        <taxon>Anaeromyxobacter</taxon>
    </lineage>
</organism>